<dbReference type="RefSeq" id="WP_043404145.1">
    <property type="nucleotide sequence ID" value="NZ_JPMI01000233.1"/>
</dbReference>
<name>A0A084SMN8_9BACT</name>
<protein>
    <recommendedName>
        <fullName evidence="4">Lipoprotein</fullName>
    </recommendedName>
</protein>
<dbReference type="InterPro" id="IPR011755">
    <property type="entry name" value="CHP02269_MYXXA"/>
</dbReference>
<accession>A0A084SMN8</accession>
<dbReference type="Proteomes" id="UP000028547">
    <property type="component" value="Unassembled WGS sequence"/>
</dbReference>
<evidence type="ECO:0000313" key="3">
    <source>
        <dbReference type="Proteomes" id="UP000028547"/>
    </source>
</evidence>
<feature type="signal peptide" evidence="1">
    <location>
        <begin position="1"/>
        <end position="21"/>
    </location>
</feature>
<evidence type="ECO:0000313" key="2">
    <source>
        <dbReference type="EMBL" id="KFA89723.1"/>
    </source>
</evidence>
<feature type="chain" id="PRO_5001781701" description="Lipoprotein" evidence="1">
    <location>
        <begin position="22"/>
        <end position="239"/>
    </location>
</feature>
<dbReference type="EMBL" id="JPMI01000233">
    <property type="protein sequence ID" value="KFA89723.1"/>
    <property type="molecule type" value="Genomic_DNA"/>
</dbReference>
<keyword evidence="1" id="KW-0732">Signal</keyword>
<evidence type="ECO:0000256" key="1">
    <source>
        <dbReference type="SAM" id="SignalP"/>
    </source>
</evidence>
<reference evidence="2 3" key="1">
    <citation type="submission" date="2014-07" db="EMBL/GenBank/DDBJ databases">
        <title>Draft Genome Sequence of Gephyronic Acid Producer, Cystobacter violaceus Strain Cb vi76.</title>
        <authorList>
            <person name="Stevens D.C."/>
            <person name="Young J."/>
            <person name="Carmichael R."/>
            <person name="Tan J."/>
            <person name="Taylor R.E."/>
        </authorList>
    </citation>
    <scope>NUCLEOTIDE SEQUENCE [LARGE SCALE GENOMIC DNA]</scope>
    <source>
        <strain evidence="2 3">Cb vi76</strain>
    </source>
</reference>
<gene>
    <name evidence="2" type="ORF">Q664_33095</name>
</gene>
<organism evidence="2 3">
    <name type="scientific">Archangium violaceum Cb vi76</name>
    <dbReference type="NCBI Taxonomy" id="1406225"/>
    <lineage>
        <taxon>Bacteria</taxon>
        <taxon>Pseudomonadati</taxon>
        <taxon>Myxococcota</taxon>
        <taxon>Myxococcia</taxon>
        <taxon>Myxococcales</taxon>
        <taxon>Cystobacterineae</taxon>
        <taxon>Archangiaceae</taxon>
        <taxon>Archangium</taxon>
    </lineage>
</organism>
<dbReference type="Pfam" id="PF09533">
    <property type="entry name" value="DUF2380"/>
    <property type="match status" value="1"/>
</dbReference>
<dbReference type="AlphaFoldDB" id="A0A084SMN8"/>
<sequence>MNSLLPLRFLLSLFLAALLLAACATSSPAVREWEGAEHGDASACEDAEADQCVVLACEDGECGIFGCEDVAPEAVARAPLSHGAELARSYRPSFRTPGTQRNWRRAGLRDGVRPRMTFHFEYRHGYLPAFPRLEGRLIKHHLFPQQAKLAKWITRQGINIHQWTMLIPEHVHLRIHRGARGGAWNAAWDQFRIANQHRRVPPEELLRTAFEFAFRFDIVGPLMPYSATVSPPGPQLLAP</sequence>
<proteinExistence type="predicted"/>
<evidence type="ECO:0008006" key="4">
    <source>
        <dbReference type="Google" id="ProtNLM"/>
    </source>
</evidence>
<dbReference type="NCBIfam" id="TIGR02269">
    <property type="entry name" value="TIGR02269 family lipoprotein"/>
    <property type="match status" value="1"/>
</dbReference>
<comment type="caution">
    <text evidence="2">The sequence shown here is derived from an EMBL/GenBank/DDBJ whole genome shotgun (WGS) entry which is preliminary data.</text>
</comment>